<evidence type="ECO:0000313" key="3">
    <source>
        <dbReference type="EMBL" id="JAR97337.1"/>
    </source>
</evidence>
<dbReference type="EMBL" id="GEMB01005987">
    <property type="protein sequence ID" value="JAR97337.1"/>
    <property type="molecule type" value="Transcribed_RNA"/>
</dbReference>
<reference evidence="3" key="1">
    <citation type="submission" date="2016-04" db="EMBL/GenBank/DDBJ databases">
        <authorList>
            <person name="Calderon-Fernandez G.M.Sr."/>
        </authorList>
    </citation>
    <scope>NUCLEOTIDE SEQUENCE</scope>
    <source>
        <strain evidence="3">Int1</strain>
        <tissue evidence="3">Integument</tissue>
    </source>
</reference>
<dbReference type="AlphaFoldDB" id="A0A161MIN9"/>
<evidence type="ECO:0000256" key="1">
    <source>
        <dbReference type="SAM" id="MobiDB-lite"/>
    </source>
</evidence>
<feature type="transmembrane region" description="Helical" evidence="2">
    <location>
        <begin position="35"/>
        <end position="59"/>
    </location>
</feature>
<protein>
    <submittedName>
        <fullName evidence="3">Leucine-rich repeats and immunoglobulin-like protein domains protein 3</fullName>
    </submittedName>
</protein>
<feature type="region of interest" description="Disordered" evidence="1">
    <location>
        <begin position="84"/>
        <end position="103"/>
    </location>
</feature>
<proteinExistence type="predicted"/>
<keyword evidence="2" id="KW-0812">Transmembrane</keyword>
<keyword evidence="2" id="KW-0472">Membrane</keyword>
<evidence type="ECO:0000256" key="2">
    <source>
        <dbReference type="SAM" id="Phobius"/>
    </source>
</evidence>
<name>A0A161MIN9_TRIIF</name>
<organism evidence="3">
    <name type="scientific">Triatoma infestans</name>
    <name type="common">Assassin bug</name>
    <dbReference type="NCBI Taxonomy" id="30076"/>
    <lineage>
        <taxon>Eukaryota</taxon>
        <taxon>Metazoa</taxon>
        <taxon>Ecdysozoa</taxon>
        <taxon>Arthropoda</taxon>
        <taxon>Hexapoda</taxon>
        <taxon>Insecta</taxon>
        <taxon>Pterygota</taxon>
        <taxon>Neoptera</taxon>
        <taxon>Paraneoptera</taxon>
        <taxon>Hemiptera</taxon>
        <taxon>Heteroptera</taxon>
        <taxon>Panheteroptera</taxon>
        <taxon>Cimicomorpha</taxon>
        <taxon>Reduviidae</taxon>
        <taxon>Triatominae</taxon>
        <taxon>Triatoma</taxon>
    </lineage>
</organism>
<sequence>MKVYIHAEMYNTLGVDKASAQLYLDRPYTPTAEDMTGVIIISVVCCAVGTSAIWVIIIYQTRKRLRPANGETPSRRKIVAHLDTKSEHSALSKDSGTGDSTKRSSEVIRIETVLTTEYQIECCEGKLVNLC</sequence>
<reference evidence="3" key="2">
    <citation type="journal article" date="2017" name="J. Med. Entomol.">
        <title>Transcriptome Analysis of the Triatoma infestans (Hemiptera: Reduviidae) Integument.</title>
        <authorList>
            <person name="Calderon-Fernandez G.M."/>
            <person name="Moriconi D.E."/>
            <person name="Dulbecco A.B."/>
            <person name="Juarez M.P."/>
        </authorList>
    </citation>
    <scope>NUCLEOTIDE SEQUENCE</scope>
    <source>
        <strain evidence="3">Int1</strain>
        <tissue evidence="3">Integument</tissue>
    </source>
</reference>
<keyword evidence="2" id="KW-1133">Transmembrane helix</keyword>
<accession>A0A161MIN9</accession>